<organism evidence="5 6">
    <name type="scientific">Pseudonocardia hierapolitana</name>
    <dbReference type="NCBI Taxonomy" id="1128676"/>
    <lineage>
        <taxon>Bacteria</taxon>
        <taxon>Bacillati</taxon>
        <taxon>Actinomycetota</taxon>
        <taxon>Actinomycetes</taxon>
        <taxon>Pseudonocardiales</taxon>
        <taxon>Pseudonocardiaceae</taxon>
        <taxon>Pseudonocardia</taxon>
    </lineage>
</organism>
<evidence type="ECO:0000313" key="5">
    <source>
        <dbReference type="EMBL" id="TWF80381.1"/>
    </source>
</evidence>
<protein>
    <submittedName>
        <fullName evidence="5">AraC-like DNA-binding protein</fullName>
    </submittedName>
</protein>
<dbReference type="Pfam" id="PF12833">
    <property type="entry name" value="HTH_18"/>
    <property type="match status" value="1"/>
</dbReference>
<keyword evidence="6" id="KW-1185">Reference proteome</keyword>
<accession>A0A561SZV5</accession>
<keyword evidence="2 5" id="KW-0238">DNA-binding</keyword>
<evidence type="ECO:0000259" key="4">
    <source>
        <dbReference type="PROSITE" id="PS01124"/>
    </source>
</evidence>
<dbReference type="InterPro" id="IPR018060">
    <property type="entry name" value="HTH_AraC"/>
</dbReference>
<dbReference type="PANTHER" id="PTHR46796:SF6">
    <property type="entry name" value="ARAC SUBFAMILY"/>
    <property type="match status" value="1"/>
</dbReference>
<dbReference type="AlphaFoldDB" id="A0A561SZV5"/>
<evidence type="ECO:0000256" key="1">
    <source>
        <dbReference type="ARBA" id="ARBA00023015"/>
    </source>
</evidence>
<dbReference type="GO" id="GO:0003700">
    <property type="term" value="F:DNA-binding transcription factor activity"/>
    <property type="evidence" value="ECO:0007669"/>
    <property type="project" value="InterPro"/>
</dbReference>
<dbReference type="SUPFAM" id="SSF46689">
    <property type="entry name" value="Homeodomain-like"/>
    <property type="match status" value="1"/>
</dbReference>
<dbReference type="Gene3D" id="1.10.10.60">
    <property type="entry name" value="Homeodomain-like"/>
    <property type="match status" value="1"/>
</dbReference>
<dbReference type="RefSeq" id="WP_170309109.1">
    <property type="nucleotide sequence ID" value="NZ_VIWU01000001.1"/>
</dbReference>
<evidence type="ECO:0000256" key="3">
    <source>
        <dbReference type="ARBA" id="ARBA00023163"/>
    </source>
</evidence>
<proteinExistence type="predicted"/>
<dbReference type="PROSITE" id="PS01124">
    <property type="entry name" value="HTH_ARAC_FAMILY_2"/>
    <property type="match status" value="1"/>
</dbReference>
<evidence type="ECO:0000256" key="2">
    <source>
        <dbReference type="ARBA" id="ARBA00023125"/>
    </source>
</evidence>
<gene>
    <name evidence="5" type="ORF">FHX44_116324</name>
</gene>
<dbReference type="GO" id="GO:0043565">
    <property type="term" value="F:sequence-specific DNA binding"/>
    <property type="evidence" value="ECO:0007669"/>
    <property type="project" value="InterPro"/>
</dbReference>
<keyword evidence="1" id="KW-0805">Transcription regulation</keyword>
<dbReference type="EMBL" id="VIWU01000001">
    <property type="protein sequence ID" value="TWF80381.1"/>
    <property type="molecule type" value="Genomic_DNA"/>
</dbReference>
<comment type="caution">
    <text evidence="5">The sequence shown here is derived from an EMBL/GenBank/DDBJ whole genome shotgun (WGS) entry which is preliminary data.</text>
</comment>
<keyword evidence="3" id="KW-0804">Transcription</keyword>
<dbReference type="Pfam" id="PF14525">
    <property type="entry name" value="AraC_binding_2"/>
    <property type="match status" value="1"/>
</dbReference>
<dbReference type="InterPro" id="IPR050204">
    <property type="entry name" value="AraC_XylS_family_regulators"/>
</dbReference>
<name>A0A561SZV5_9PSEU</name>
<dbReference type="InterPro" id="IPR009057">
    <property type="entry name" value="Homeodomain-like_sf"/>
</dbReference>
<evidence type="ECO:0000313" key="6">
    <source>
        <dbReference type="Proteomes" id="UP000321261"/>
    </source>
</evidence>
<dbReference type="SMART" id="SM00342">
    <property type="entry name" value="HTH_ARAC"/>
    <property type="match status" value="1"/>
</dbReference>
<dbReference type="InterPro" id="IPR035418">
    <property type="entry name" value="AraC-bd_2"/>
</dbReference>
<dbReference type="Proteomes" id="UP000321261">
    <property type="component" value="Unassembled WGS sequence"/>
</dbReference>
<dbReference type="PANTHER" id="PTHR46796">
    <property type="entry name" value="HTH-TYPE TRANSCRIPTIONAL ACTIVATOR RHAS-RELATED"/>
    <property type="match status" value="1"/>
</dbReference>
<sequence>MQDDVRELRPTGTAAPATVAAGNLEEWRGVVHADHLPVVVDVPGGGAFSGTLTAHRFDELVVREFEARPHVVAQTSQVPADDGCYKFGVQLDGYSLFCQDGREAALTPGDLAFCDATRPYELVFRESFRMLTVMFPKSWFTFGPDTMAHFTATRFSGRQGAGPLIAKTLWDVVHHAAEPRSRQAQREVARSVVGLLSGYVGARCADEIATLAAPETLFSRATEFIAAHLADPQLTPAAVARSQHVSLRLLQREFAAHSTSVAGWIREQRLERCRRDLERSDARTPIGEVGARWGLIDAGTFSKAFKAAYGASPREYRVVHRTTMQRSRRVAI</sequence>
<feature type="domain" description="HTH araC/xylS-type" evidence="4">
    <location>
        <begin position="219"/>
        <end position="319"/>
    </location>
</feature>
<reference evidence="5 6" key="1">
    <citation type="submission" date="2019-06" db="EMBL/GenBank/DDBJ databases">
        <title>Sequencing the genomes of 1000 actinobacteria strains.</title>
        <authorList>
            <person name="Klenk H.-P."/>
        </authorList>
    </citation>
    <scope>NUCLEOTIDE SEQUENCE [LARGE SCALE GENOMIC DNA]</scope>
    <source>
        <strain evidence="5 6">DSM 45671</strain>
    </source>
</reference>